<proteinExistence type="predicted"/>
<gene>
    <name evidence="1" type="ORF">E5288_WYG013654</name>
</gene>
<keyword evidence="2" id="KW-1185">Reference proteome</keyword>
<evidence type="ECO:0000313" key="2">
    <source>
        <dbReference type="Proteomes" id="UP000322234"/>
    </source>
</evidence>
<dbReference type="Proteomes" id="UP000322234">
    <property type="component" value="Unassembled WGS sequence"/>
</dbReference>
<reference evidence="1" key="1">
    <citation type="submission" date="2019-10" db="EMBL/GenBank/DDBJ databases">
        <title>The sequence and de novo assembly of the wild yak genome.</title>
        <authorList>
            <person name="Liu Y."/>
        </authorList>
    </citation>
    <scope>NUCLEOTIDE SEQUENCE [LARGE SCALE GENOMIC DNA]</scope>
    <source>
        <strain evidence="1">WY2019</strain>
    </source>
</reference>
<name>A0A6B0QU72_9CETA</name>
<evidence type="ECO:0000313" key="1">
    <source>
        <dbReference type="EMBL" id="MXQ79926.1"/>
    </source>
</evidence>
<organism evidence="1 2">
    <name type="scientific">Bos mutus</name>
    <name type="common">wild yak</name>
    <dbReference type="NCBI Taxonomy" id="72004"/>
    <lineage>
        <taxon>Eukaryota</taxon>
        <taxon>Metazoa</taxon>
        <taxon>Chordata</taxon>
        <taxon>Craniata</taxon>
        <taxon>Vertebrata</taxon>
        <taxon>Euteleostomi</taxon>
        <taxon>Mammalia</taxon>
        <taxon>Eutheria</taxon>
        <taxon>Laurasiatheria</taxon>
        <taxon>Artiodactyla</taxon>
        <taxon>Ruminantia</taxon>
        <taxon>Pecora</taxon>
        <taxon>Bovidae</taxon>
        <taxon>Bovinae</taxon>
        <taxon>Bos</taxon>
    </lineage>
</organism>
<dbReference type="EMBL" id="VBQZ03000003">
    <property type="protein sequence ID" value="MXQ79926.1"/>
    <property type="molecule type" value="Genomic_DNA"/>
</dbReference>
<comment type="caution">
    <text evidence="1">The sequence shown here is derived from an EMBL/GenBank/DDBJ whole genome shotgun (WGS) entry which is preliminary data.</text>
</comment>
<accession>A0A6B0QU72</accession>
<protein>
    <submittedName>
        <fullName evidence="1">Uncharacterized protein</fullName>
    </submittedName>
</protein>
<sequence>MKHDMTMYIHFYFSEKELLISGIGEGFYELNFKMKKKKNQIDGNCLLETHNTKIKITNLFWKFISKLYILLKNIQVYTEIRQFCFGGNGGRKHKPWKSAFEKTSNHIADIEVGFGYYYTFLRRILKHRTYGSFDAQINVVDKKNKTKLLKSAPLDNLKRRQEITRNLLLFKLASPVMYVFLLLQSVKQCGYQNASHTFQQGPPSLKAEVKGQQSELILAVFLTKLFLLLVKSQGINTGVAANWLATNYAKLELPCLKVKCNGKSSSVWII</sequence>
<dbReference type="AlphaFoldDB" id="A0A6B0QU72"/>